<feature type="region of interest" description="Disordered" evidence="1">
    <location>
        <begin position="75"/>
        <end position="102"/>
    </location>
</feature>
<dbReference type="InParanoid" id="E9HFX9"/>
<proteinExistence type="predicted"/>
<evidence type="ECO:0000313" key="3">
    <source>
        <dbReference type="Proteomes" id="UP000000305"/>
    </source>
</evidence>
<dbReference type="AlphaFoldDB" id="E9HFX9"/>
<reference evidence="2 3" key="1">
    <citation type="journal article" date="2011" name="Science">
        <title>The ecoresponsive genome of Daphnia pulex.</title>
        <authorList>
            <person name="Colbourne J.K."/>
            <person name="Pfrender M.E."/>
            <person name="Gilbert D."/>
            <person name="Thomas W.K."/>
            <person name="Tucker A."/>
            <person name="Oakley T.H."/>
            <person name="Tokishita S."/>
            <person name="Aerts A."/>
            <person name="Arnold G.J."/>
            <person name="Basu M.K."/>
            <person name="Bauer D.J."/>
            <person name="Caceres C.E."/>
            <person name="Carmel L."/>
            <person name="Casola C."/>
            <person name="Choi J.H."/>
            <person name="Detter J.C."/>
            <person name="Dong Q."/>
            <person name="Dusheyko S."/>
            <person name="Eads B.D."/>
            <person name="Frohlich T."/>
            <person name="Geiler-Samerotte K.A."/>
            <person name="Gerlach D."/>
            <person name="Hatcher P."/>
            <person name="Jogdeo S."/>
            <person name="Krijgsveld J."/>
            <person name="Kriventseva E.V."/>
            <person name="Kultz D."/>
            <person name="Laforsch C."/>
            <person name="Lindquist E."/>
            <person name="Lopez J."/>
            <person name="Manak J.R."/>
            <person name="Muller J."/>
            <person name="Pangilinan J."/>
            <person name="Patwardhan R.P."/>
            <person name="Pitluck S."/>
            <person name="Pritham E.J."/>
            <person name="Rechtsteiner A."/>
            <person name="Rho M."/>
            <person name="Rogozin I.B."/>
            <person name="Sakarya O."/>
            <person name="Salamov A."/>
            <person name="Schaack S."/>
            <person name="Shapiro H."/>
            <person name="Shiga Y."/>
            <person name="Skalitzky C."/>
            <person name="Smith Z."/>
            <person name="Souvorov A."/>
            <person name="Sung W."/>
            <person name="Tang Z."/>
            <person name="Tsuchiya D."/>
            <person name="Tu H."/>
            <person name="Vos H."/>
            <person name="Wang M."/>
            <person name="Wolf Y.I."/>
            <person name="Yamagata H."/>
            <person name="Yamada T."/>
            <person name="Ye Y."/>
            <person name="Shaw J.R."/>
            <person name="Andrews J."/>
            <person name="Crease T.J."/>
            <person name="Tang H."/>
            <person name="Lucas S.M."/>
            <person name="Robertson H.M."/>
            <person name="Bork P."/>
            <person name="Koonin E.V."/>
            <person name="Zdobnov E.M."/>
            <person name="Grigoriev I.V."/>
            <person name="Lynch M."/>
            <person name="Boore J.L."/>
        </authorList>
    </citation>
    <scope>NUCLEOTIDE SEQUENCE [LARGE SCALE GENOMIC DNA]</scope>
</reference>
<evidence type="ECO:0000313" key="2">
    <source>
        <dbReference type="EMBL" id="EFX69293.1"/>
    </source>
</evidence>
<feature type="compositionally biased region" description="Basic and acidic residues" evidence="1">
    <location>
        <begin position="79"/>
        <end position="102"/>
    </location>
</feature>
<accession>E9HFX9</accession>
<dbReference type="Proteomes" id="UP000000305">
    <property type="component" value="Unassembled WGS sequence"/>
</dbReference>
<dbReference type="EMBL" id="GL732638">
    <property type="protein sequence ID" value="EFX69293.1"/>
    <property type="molecule type" value="Genomic_DNA"/>
</dbReference>
<keyword evidence="3" id="KW-1185">Reference proteome</keyword>
<sequence length="102" mass="12261">MREMSFEVDVYDTLKTNELMLAPHLEESFEDSQSEHEYPNSDNPFLSFERESKEEEFQLDYYKDRIIPDYEPEVEDLEPEHSRDAKLPEFEKTGCVQEEKEC</sequence>
<organism evidence="2 3">
    <name type="scientific">Daphnia pulex</name>
    <name type="common">Water flea</name>
    <dbReference type="NCBI Taxonomy" id="6669"/>
    <lineage>
        <taxon>Eukaryota</taxon>
        <taxon>Metazoa</taxon>
        <taxon>Ecdysozoa</taxon>
        <taxon>Arthropoda</taxon>
        <taxon>Crustacea</taxon>
        <taxon>Branchiopoda</taxon>
        <taxon>Diplostraca</taxon>
        <taxon>Cladocera</taxon>
        <taxon>Anomopoda</taxon>
        <taxon>Daphniidae</taxon>
        <taxon>Daphnia</taxon>
    </lineage>
</organism>
<name>E9HFX9_DAPPU</name>
<protein>
    <submittedName>
        <fullName evidence="2">Uncharacterized protein</fullName>
    </submittedName>
</protein>
<dbReference type="KEGG" id="dpx:DAPPUDRAFT_329195"/>
<gene>
    <name evidence="2" type="ORF">DAPPUDRAFT_329195</name>
</gene>
<evidence type="ECO:0000256" key="1">
    <source>
        <dbReference type="SAM" id="MobiDB-lite"/>
    </source>
</evidence>
<dbReference type="HOGENOM" id="CLU_2280175_0_0_1"/>